<dbReference type="PANTHER" id="PTHR39173">
    <property type="entry name" value="ACETYLTRANSFERASE"/>
    <property type="match status" value="1"/>
</dbReference>
<dbReference type="SUPFAM" id="SSF55729">
    <property type="entry name" value="Acyl-CoA N-acyltransferases (Nat)"/>
    <property type="match status" value="1"/>
</dbReference>
<evidence type="ECO:0000313" key="3">
    <source>
        <dbReference type="Proteomes" id="UP000317036"/>
    </source>
</evidence>
<sequence length="176" mass="19950">MELPISLVRPSVVLKDEYLSFYQEWIESGEGMVPWVISKNPSDFEAMVRFLQDNEKGENLPDNWVPGSTFWLVVDNKVVGAVNIRHRLTEQLFNSGGHIGYGIRPKERKKGYATKLLALSLHKAKELGIERALVVCNDGNIASEKTILKNGGIPDSNFVEEDGNVIRRFWIDLSEY</sequence>
<dbReference type="Pfam" id="PF13302">
    <property type="entry name" value="Acetyltransf_3"/>
    <property type="match status" value="1"/>
</dbReference>
<dbReference type="PANTHER" id="PTHR39173:SF1">
    <property type="entry name" value="ACETYLTRANSFERASE"/>
    <property type="match status" value="1"/>
</dbReference>
<feature type="domain" description="N-acetyltransferase" evidence="1">
    <location>
        <begin position="34"/>
        <end position="172"/>
    </location>
</feature>
<dbReference type="CDD" id="cd04301">
    <property type="entry name" value="NAT_SF"/>
    <property type="match status" value="1"/>
</dbReference>
<evidence type="ECO:0000313" key="2">
    <source>
        <dbReference type="EMBL" id="TVY10484.1"/>
    </source>
</evidence>
<dbReference type="AlphaFoldDB" id="A0A559KED5"/>
<comment type="caution">
    <text evidence="2">The sequence shown here is derived from an EMBL/GenBank/DDBJ whole genome shotgun (WGS) entry which is preliminary data.</text>
</comment>
<dbReference type="InterPro" id="IPR000182">
    <property type="entry name" value="GNAT_dom"/>
</dbReference>
<dbReference type="InterPro" id="IPR016181">
    <property type="entry name" value="Acyl_CoA_acyltransferase"/>
</dbReference>
<evidence type="ECO:0000259" key="1">
    <source>
        <dbReference type="PROSITE" id="PS51186"/>
    </source>
</evidence>
<dbReference type="PROSITE" id="PS51186">
    <property type="entry name" value="GNAT"/>
    <property type="match status" value="1"/>
</dbReference>
<reference evidence="2 3" key="1">
    <citation type="submission" date="2019-07" db="EMBL/GenBank/DDBJ databases">
        <authorList>
            <person name="Kim J."/>
        </authorList>
    </citation>
    <scope>NUCLEOTIDE SEQUENCE [LARGE SCALE GENOMIC DNA]</scope>
    <source>
        <strain evidence="2 3">JC52</strain>
    </source>
</reference>
<gene>
    <name evidence="2" type="ORF">FPZ49_08815</name>
</gene>
<dbReference type="GO" id="GO:0016747">
    <property type="term" value="F:acyltransferase activity, transferring groups other than amino-acyl groups"/>
    <property type="evidence" value="ECO:0007669"/>
    <property type="project" value="InterPro"/>
</dbReference>
<dbReference type="RefSeq" id="WP_144845620.1">
    <property type="nucleotide sequence ID" value="NZ_VNJI01000008.1"/>
</dbReference>
<dbReference type="OrthoDB" id="9797989at2"/>
<name>A0A559KED5_9BACL</name>
<proteinExistence type="predicted"/>
<protein>
    <submittedName>
        <fullName evidence="2">GNAT family N-acetyltransferase</fullName>
    </submittedName>
</protein>
<keyword evidence="2" id="KW-0808">Transferase</keyword>
<dbReference type="Proteomes" id="UP000317036">
    <property type="component" value="Unassembled WGS sequence"/>
</dbReference>
<accession>A0A559KED5</accession>
<dbReference type="EMBL" id="VNJI01000008">
    <property type="protein sequence ID" value="TVY10484.1"/>
    <property type="molecule type" value="Genomic_DNA"/>
</dbReference>
<organism evidence="2 3">
    <name type="scientific">Paenibacillus cremeus</name>
    <dbReference type="NCBI Taxonomy" id="2163881"/>
    <lineage>
        <taxon>Bacteria</taxon>
        <taxon>Bacillati</taxon>
        <taxon>Bacillota</taxon>
        <taxon>Bacilli</taxon>
        <taxon>Bacillales</taxon>
        <taxon>Paenibacillaceae</taxon>
        <taxon>Paenibacillus</taxon>
    </lineage>
</organism>
<keyword evidence="3" id="KW-1185">Reference proteome</keyword>
<dbReference type="Gene3D" id="3.40.630.30">
    <property type="match status" value="1"/>
</dbReference>